<sequence>MFKSIKSKLLFILVPIFIVGCIFLSNSAYRLAVKSLTESNLSIMREMAKVAASNINDEVSKEFKILDILVENTTIKNSNVPLEERIKEIKPLVNL</sequence>
<keyword evidence="2" id="KW-1185">Reference proteome</keyword>
<protein>
    <recommendedName>
        <fullName evidence="3">Methyl-accepting chemotaxis protein</fullName>
    </recommendedName>
</protein>
<dbReference type="RefSeq" id="WP_191768811.1">
    <property type="nucleotide sequence ID" value="NZ_JACSRA010000017.1"/>
</dbReference>
<name>A0ABR8PUX1_9CLOT</name>
<comment type="caution">
    <text evidence="1">The sequence shown here is derived from an EMBL/GenBank/DDBJ whole genome shotgun (WGS) entry which is preliminary data.</text>
</comment>
<evidence type="ECO:0000313" key="1">
    <source>
        <dbReference type="EMBL" id="MBD7911933.1"/>
    </source>
</evidence>
<evidence type="ECO:0000313" key="2">
    <source>
        <dbReference type="Proteomes" id="UP000627781"/>
    </source>
</evidence>
<accession>A0ABR8PUX1</accession>
<dbReference type="PROSITE" id="PS51257">
    <property type="entry name" value="PROKAR_LIPOPROTEIN"/>
    <property type="match status" value="1"/>
</dbReference>
<dbReference type="Proteomes" id="UP000627781">
    <property type="component" value="Unassembled WGS sequence"/>
</dbReference>
<organism evidence="1 2">
    <name type="scientific">Clostridium cibarium</name>
    <dbReference type="NCBI Taxonomy" id="2762247"/>
    <lineage>
        <taxon>Bacteria</taxon>
        <taxon>Bacillati</taxon>
        <taxon>Bacillota</taxon>
        <taxon>Clostridia</taxon>
        <taxon>Eubacteriales</taxon>
        <taxon>Clostridiaceae</taxon>
        <taxon>Clostridium</taxon>
    </lineage>
</organism>
<gene>
    <name evidence="1" type="ORF">H9661_11250</name>
</gene>
<evidence type="ECO:0008006" key="3">
    <source>
        <dbReference type="Google" id="ProtNLM"/>
    </source>
</evidence>
<dbReference type="EMBL" id="JACSRA010000017">
    <property type="protein sequence ID" value="MBD7911933.1"/>
    <property type="molecule type" value="Genomic_DNA"/>
</dbReference>
<reference evidence="1 2" key="1">
    <citation type="submission" date="2020-08" db="EMBL/GenBank/DDBJ databases">
        <title>A Genomic Blueprint of the Chicken Gut Microbiome.</title>
        <authorList>
            <person name="Gilroy R."/>
            <person name="Ravi A."/>
            <person name="Getino M."/>
            <person name="Pursley I."/>
            <person name="Horton D.L."/>
            <person name="Alikhan N.-F."/>
            <person name="Baker D."/>
            <person name="Gharbi K."/>
            <person name="Hall N."/>
            <person name="Watson M."/>
            <person name="Adriaenssens E.M."/>
            <person name="Foster-Nyarko E."/>
            <person name="Jarju S."/>
            <person name="Secka A."/>
            <person name="Antonio M."/>
            <person name="Oren A."/>
            <person name="Chaudhuri R."/>
            <person name="La Ragione R.M."/>
            <person name="Hildebrand F."/>
            <person name="Pallen M.J."/>
        </authorList>
    </citation>
    <scope>NUCLEOTIDE SEQUENCE [LARGE SCALE GENOMIC DNA]</scope>
    <source>
        <strain evidence="1 2">Sa3CVN1</strain>
    </source>
</reference>
<proteinExistence type="predicted"/>